<name>A0A8H7BTC2_9FUNG</name>
<evidence type="ECO:0000313" key="8">
    <source>
        <dbReference type="EMBL" id="KAF7726704.1"/>
    </source>
</evidence>
<evidence type="ECO:0000256" key="2">
    <source>
        <dbReference type="ARBA" id="ARBA00022490"/>
    </source>
</evidence>
<comment type="similarity">
    <text evidence="5">Belongs to the COX19 family.</text>
</comment>
<dbReference type="AlphaFoldDB" id="A0A8H7BTC2"/>
<reference evidence="8" key="1">
    <citation type="submission" date="2020-01" db="EMBL/GenBank/DDBJ databases">
        <title>Genome Sequencing of Three Apophysomyces-Like Fungal Strains Confirms a Novel Fungal Genus in the Mucoromycota with divergent Burkholderia-like Endosymbiotic Bacteria.</title>
        <authorList>
            <person name="Stajich J.E."/>
            <person name="Macias A.M."/>
            <person name="Carter-House D."/>
            <person name="Lovett B."/>
            <person name="Kasson L.R."/>
            <person name="Berry K."/>
            <person name="Grigoriev I."/>
            <person name="Chang Y."/>
            <person name="Spatafora J."/>
            <person name="Kasson M.T."/>
        </authorList>
    </citation>
    <scope>NUCLEOTIDE SEQUENCE</scope>
    <source>
        <strain evidence="8">NRRL A-21654</strain>
    </source>
</reference>
<evidence type="ECO:0000256" key="5">
    <source>
        <dbReference type="ARBA" id="ARBA00038223"/>
    </source>
</evidence>
<evidence type="ECO:0000313" key="9">
    <source>
        <dbReference type="Proteomes" id="UP000605846"/>
    </source>
</evidence>
<proteinExistence type="inferred from homology"/>
<dbReference type="GO" id="GO:0005758">
    <property type="term" value="C:mitochondrial intermembrane space"/>
    <property type="evidence" value="ECO:0007669"/>
    <property type="project" value="TreeGrafter"/>
</dbReference>
<feature type="domain" description="CHCH" evidence="7">
    <location>
        <begin position="70"/>
        <end position="103"/>
    </location>
</feature>
<evidence type="ECO:0000256" key="1">
    <source>
        <dbReference type="ARBA" id="ARBA00004496"/>
    </source>
</evidence>
<dbReference type="Proteomes" id="UP000605846">
    <property type="component" value="Unassembled WGS sequence"/>
</dbReference>
<keyword evidence="3" id="KW-1015">Disulfide bond</keyword>
<dbReference type="PROSITE" id="PS51808">
    <property type="entry name" value="CHCH"/>
    <property type="match status" value="1"/>
</dbReference>
<keyword evidence="2" id="KW-0963">Cytoplasm</keyword>
<evidence type="ECO:0000259" key="7">
    <source>
        <dbReference type="Pfam" id="PF06747"/>
    </source>
</evidence>
<keyword evidence="9" id="KW-1185">Reference proteome</keyword>
<dbReference type="OrthoDB" id="268594at2759"/>
<evidence type="ECO:0000256" key="3">
    <source>
        <dbReference type="ARBA" id="ARBA00023157"/>
    </source>
</evidence>
<dbReference type="GO" id="GO:0033617">
    <property type="term" value="P:mitochondrial respiratory chain complex IV assembly"/>
    <property type="evidence" value="ECO:0007669"/>
    <property type="project" value="TreeGrafter"/>
</dbReference>
<organism evidence="8 9">
    <name type="scientific">Apophysomyces ossiformis</name>
    <dbReference type="NCBI Taxonomy" id="679940"/>
    <lineage>
        <taxon>Eukaryota</taxon>
        <taxon>Fungi</taxon>
        <taxon>Fungi incertae sedis</taxon>
        <taxon>Mucoromycota</taxon>
        <taxon>Mucoromycotina</taxon>
        <taxon>Mucoromycetes</taxon>
        <taxon>Mucorales</taxon>
        <taxon>Mucorineae</taxon>
        <taxon>Mucoraceae</taxon>
        <taxon>Apophysomyces</taxon>
    </lineage>
</organism>
<dbReference type="PANTHER" id="PTHR21107">
    <property type="entry name" value="CYTOCHROME C OXIDASE ASSEMBLY PROTEIN COX19"/>
    <property type="match status" value="1"/>
</dbReference>
<dbReference type="InterPro" id="IPR010625">
    <property type="entry name" value="CHCH"/>
</dbReference>
<evidence type="ECO:0000256" key="6">
    <source>
        <dbReference type="ARBA" id="ARBA00039385"/>
    </source>
</evidence>
<sequence>MILLITYDFALPVGTQQLALVHLRGLVTYIFSVFEKTSNFMAFGRTSNVESFQGSPPLYGSFPVDHFGECTAYMKEYMKCLRANKNNNGACREFSKSYLQCRMDKGLMGKDDMKNLGFGDLEKGTEKTADSP</sequence>
<comment type="function">
    <text evidence="4">Required for the assembly of mitochondrial cytochrome c oxidase.</text>
</comment>
<gene>
    <name evidence="8" type="primary">COX19</name>
    <name evidence="8" type="ORF">EC973_008478</name>
</gene>
<dbReference type="Pfam" id="PF06747">
    <property type="entry name" value="CHCH"/>
    <property type="match status" value="1"/>
</dbReference>
<dbReference type="InterPro" id="IPR009069">
    <property type="entry name" value="Cys_alpha_HP_mot_SF"/>
</dbReference>
<accession>A0A8H7BTC2</accession>
<evidence type="ECO:0000256" key="4">
    <source>
        <dbReference type="ARBA" id="ARBA00037279"/>
    </source>
</evidence>
<comment type="caution">
    <text evidence="8">The sequence shown here is derived from an EMBL/GenBank/DDBJ whole genome shotgun (WGS) entry which is preliminary data.</text>
</comment>
<dbReference type="PANTHER" id="PTHR21107:SF2">
    <property type="entry name" value="CYTOCHROME C OXIDASE ASSEMBLY PROTEIN COX19"/>
    <property type="match status" value="1"/>
</dbReference>
<dbReference type="InterPro" id="IPR051383">
    <property type="entry name" value="COX19"/>
</dbReference>
<comment type="subcellular location">
    <subcellularLocation>
        <location evidence="1">Cytoplasm</location>
    </subcellularLocation>
</comment>
<dbReference type="SUPFAM" id="SSF47072">
    <property type="entry name" value="Cysteine alpha-hairpin motif"/>
    <property type="match status" value="1"/>
</dbReference>
<dbReference type="EMBL" id="JABAYA010000073">
    <property type="protein sequence ID" value="KAF7726704.1"/>
    <property type="molecule type" value="Genomic_DNA"/>
</dbReference>
<protein>
    <recommendedName>
        <fullName evidence="6">Cytochrome c oxidase assembly protein COX19</fullName>
    </recommendedName>
</protein>